<comment type="caution">
    <text evidence="3">The sequence shown here is derived from an EMBL/GenBank/DDBJ whole genome shotgun (WGS) entry which is preliminary data.</text>
</comment>
<keyword evidence="4" id="KW-1185">Reference proteome</keyword>
<organism evidence="3 4">
    <name type="scientific">Comamonas koreensis</name>
    <dbReference type="NCBI Taxonomy" id="160825"/>
    <lineage>
        <taxon>Bacteria</taxon>
        <taxon>Pseudomonadati</taxon>
        <taxon>Pseudomonadota</taxon>
        <taxon>Betaproteobacteria</taxon>
        <taxon>Burkholderiales</taxon>
        <taxon>Comamonadaceae</taxon>
        <taxon>Comamonas</taxon>
    </lineage>
</organism>
<dbReference type="SUPFAM" id="SSF53850">
    <property type="entry name" value="Periplasmic binding protein-like II"/>
    <property type="match status" value="1"/>
</dbReference>
<dbReference type="Gene3D" id="3.40.190.10">
    <property type="entry name" value="Periplasmic binding protein-like II"/>
    <property type="match status" value="2"/>
</dbReference>
<dbReference type="PANTHER" id="PTHR43649:SF12">
    <property type="entry name" value="DIACETYLCHITOBIOSE BINDING PROTEIN DASA"/>
    <property type="match status" value="1"/>
</dbReference>
<dbReference type="Pfam" id="PF01547">
    <property type="entry name" value="SBP_bac_1"/>
    <property type="match status" value="1"/>
</dbReference>
<dbReference type="InterPro" id="IPR006311">
    <property type="entry name" value="TAT_signal"/>
</dbReference>
<dbReference type="InterPro" id="IPR050490">
    <property type="entry name" value="Bact_solute-bd_prot1"/>
</dbReference>
<dbReference type="PROSITE" id="PS51318">
    <property type="entry name" value="TAT"/>
    <property type="match status" value="1"/>
</dbReference>
<gene>
    <name evidence="3" type="ORF">LPW39_08160</name>
</gene>
<dbReference type="EMBL" id="JAJNCT010000009">
    <property type="protein sequence ID" value="MCD2165103.1"/>
    <property type="molecule type" value="Genomic_DNA"/>
</dbReference>
<evidence type="ECO:0000313" key="3">
    <source>
        <dbReference type="EMBL" id="MCD2165103.1"/>
    </source>
</evidence>
<accession>A0AAW4XVP8</accession>
<evidence type="ECO:0000256" key="2">
    <source>
        <dbReference type="ARBA" id="ARBA00008520"/>
    </source>
</evidence>
<evidence type="ECO:0000313" key="4">
    <source>
        <dbReference type="Proteomes" id="UP001199260"/>
    </source>
</evidence>
<evidence type="ECO:0000256" key="1">
    <source>
        <dbReference type="ARBA" id="ARBA00004418"/>
    </source>
</evidence>
<proteinExistence type="inferred from homology"/>
<dbReference type="RefSeq" id="WP_230773353.1">
    <property type="nucleotide sequence ID" value="NZ_JAJNCT010000009.1"/>
</dbReference>
<dbReference type="AlphaFoldDB" id="A0AAW4XVP8"/>
<name>A0AAW4XVP8_9BURK</name>
<protein>
    <submittedName>
        <fullName evidence="3">Extracellular solute-binding protein</fullName>
    </submittedName>
</protein>
<dbReference type="InterPro" id="IPR006059">
    <property type="entry name" value="SBP"/>
</dbReference>
<dbReference type="PANTHER" id="PTHR43649">
    <property type="entry name" value="ARABINOSE-BINDING PROTEIN-RELATED"/>
    <property type="match status" value="1"/>
</dbReference>
<dbReference type="GO" id="GO:0042597">
    <property type="term" value="C:periplasmic space"/>
    <property type="evidence" value="ECO:0007669"/>
    <property type="project" value="UniProtKB-SubCell"/>
</dbReference>
<comment type="similarity">
    <text evidence="2">Belongs to the bacterial solute-binding protein 1 family.</text>
</comment>
<reference evidence="3 4" key="1">
    <citation type="submission" date="2021-11" db="EMBL/GenBank/DDBJ databases">
        <title>Genome sequence.</title>
        <authorList>
            <person name="Sun Q."/>
        </authorList>
    </citation>
    <scope>NUCLEOTIDE SEQUENCE [LARGE SCALE GENOMIC DNA]</scope>
    <source>
        <strain evidence="3 4">KCTC 12005</strain>
    </source>
</reference>
<sequence>MTRTTYHYEGGLLVPRRKLLVSALAAGAGSVLGFPALALDSKPLKGVTLNTSLYSSPYSKLLRPWIPEFEEATGAKVNFDTPGFPVYNQRADLELSTKGAAFDAVNVTFIYSSRWINSGWLTPLDGYINDPNKTPANFDIRDFLEGALAPERGRDGQLYGIPWQAEVTIAAASRFDVLKQSGLAFPDTTDAWLEAAKLLNRKERAAGFVTDNHYGWTFIPFLQAFGGDVFRKAPDDLFPTLDSPEAIAAADYFARLLREYGPDGVVSYTSDQAVQSLKAGRSHLSVQGQINLSQLADASSSKVAASAAWGQVPKGVAGRFPGTAIHGWGIPVGSKNKDAAWQFIRWATSKETLQRAVAAGYGSPTRRSDIDSPIYRERQRANGYDIAALVTASVDLSAKQGHMKYRTVAAYPQVDQQINKAIELIVTGQRTPEQAMKQAQTASIAELRRAGVSV</sequence>
<comment type="subcellular location">
    <subcellularLocation>
        <location evidence="1">Periplasm</location>
    </subcellularLocation>
</comment>
<dbReference type="Proteomes" id="UP001199260">
    <property type="component" value="Unassembled WGS sequence"/>
</dbReference>